<dbReference type="InterPro" id="IPR036052">
    <property type="entry name" value="TrpB-like_PALP_sf"/>
</dbReference>
<comment type="similarity">
    <text evidence="4 12">Belongs to the TrpB family.</text>
</comment>
<organism evidence="14 15">
    <name type="scientific">Ornithinibacillus hominis</name>
    <dbReference type="NCBI Taxonomy" id="2763055"/>
    <lineage>
        <taxon>Bacteria</taxon>
        <taxon>Bacillati</taxon>
        <taxon>Bacillota</taxon>
        <taxon>Bacilli</taxon>
        <taxon>Bacillales</taxon>
        <taxon>Bacillaceae</taxon>
        <taxon>Ornithinibacillus</taxon>
    </lineage>
</organism>
<dbReference type="SUPFAM" id="SSF53686">
    <property type="entry name" value="Tryptophan synthase beta subunit-like PLP-dependent enzymes"/>
    <property type="match status" value="1"/>
</dbReference>
<comment type="subunit">
    <text evidence="5 12">Tetramer of two alpha and two beta chains.</text>
</comment>
<dbReference type="EMBL" id="JACOOL010000009">
    <property type="protein sequence ID" value="MBC5637672.1"/>
    <property type="molecule type" value="Genomic_DNA"/>
</dbReference>
<evidence type="ECO:0000256" key="1">
    <source>
        <dbReference type="ARBA" id="ARBA00001933"/>
    </source>
</evidence>
<dbReference type="EC" id="4.2.1.20" evidence="12"/>
<evidence type="ECO:0000256" key="3">
    <source>
        <dbReference type="ARBA" id="ARBA00004733"/>
    </source>
</evidence>
<keyword evidence="10 12" id="KW-0456">Lyase</keyword>
<keyword evidence="15" id="KW-1185">Reference proteome</keyword>
<dbReference type="HAMAP" id="MF_00133">
    <property type="entry name" value="Trp_synth_beta"/>
    <property type="match status" value="1"/>
</dbReference>
<dbReference type="Pfam" id="PF00291">
    <property type="entry name" value="PALP"/>
    <property type="match status" value="1"/>
</dbReference>
<evidence type="ECO:0000256" key="7">
    <source>
        <dbReference type="ARBA" id="ARBA00022822"/>
    </source>
</evidence>
<reference evidence="14" key="1">
    <citation type="submission" date="2020-08" db="EMBL/GenBank/DDBJ databases">
        <title>Genome public.</title>
        <authorList>
            <person name="Liu C."/>
            <person name="Sun Q."/>
        </authorList>
    </citation>
    <scope>NUCLEOTIDE SEQUENCE</scope>
    <source>
        <strain evidence="14">BX22</strain>
    </source>
</reference>
<dbReference type="InterPro" id="IPR006654">
    <property type="entry name" value="Trp_synth_beta"/>
</dbReference>
<comment type="pathway">
    <text evidence="3 12">Amino-acid biosynthesis; L-tryptophan biosynthesis; L-tryptophan from chorismate: step 5/5.</text>
</comment>
<evidence type="ECO:0000256" key="5">
    <source>
        <dbReference type="ARBA" id="ARBA00011270"/>
    </source>
</evidence>
<keyword evidence="9 12" id="KW-0057">Aromatic amino acid biosynthesis</keyword>
<dbReference type="GO" id="GO:0004834">
    <property type="term" value="F:tryptophan synthase activity"/>
    <property type="evidence" value="ECO:0007669"/>
    <property type="project" value="UniProtKB-UniRule"/>
</dbReference>
<evidence type="ECO:0000313" key="15">
    <source>
        <dbReference type="Proteomes" id="UP000637359"/>
    </source>
</evidence>
<dbReference type="PANTHER" id="PTHR48077:SF3">
    <property type="entry name" value="TRYPTOPHAN SYNTHASE"/>
    <property type="match status" value="1"/>
</dbReference>
<dbReference type="InterPro" id="IPR023026">
    <property type="entry name" value="Trp_synth_beta/beta-like"/>
</dbReference>
<dbReference type="RefSeq" id="WP_186870379.1">
    <property type="nucleotide sequence ID" value="NZ_JACOOL010000009.1"/>
</dbReference>
<comment type="caution">
    <text evidence="14">The sequence shown here is derived from an EMBL/GenBank/DDBJ whole genome shotgun (WGS) entry which is preliminary data.</text>
</comment>
<evidence type="ECO:0000256" key="12">
    <source>
        <dbReference type="HAMAP-Rule" id="MF_00133"/>
    </source>
</evidence>
<dbReference type="Proteomes" id="UP000637359">
    <property type="component" value="Unassembled WGS sequence"/>
</dbReference>
<name>A0A923RL01_9BACI</name>
<dbReference type="PANTHER" id="PTHR48077">
    <property type="entry name" value="TRYPTOPHAN SYNTHASE-RELATED"/>
    <property type="match status" value="1"/>
</dbReference>
<evidence type="ECO:0000256" key="4">
    <source>
        <dbReference type="ARBA" id="ARBA00009982"/>
    </source>
</evidence>
<dbReference type="GO" id="GO:0005737">
    <property type="term" value="C:cytoplasm"/>
    <property type="evidence" value="ECO:0007669"/>
    <property type="project" value="TreeGrafter"/>
</dbReference>
<evidence type="ECO:0000256" key="11">
    <source>
        <dbReference type="ARBA" id="ARBA00049047"/>
    </source>
</evidence>
<dbReference type="AlphaFoldDB" id="A0A923RL01"/>
<evidence type="ECO:0000256" key="6">
    <source>
        <dbReference type="ARBA" id="ARBA00022605"/>
    </source>
</evidence>
<evidence type="ECO:0000256" key="9">
    <source>
        <dbReference type="ARBA" id="ARBA00023141"/>
    </source>
</evidence>
<evidence type="ECO:0000256" key="8">
    <source>
        <dbReference type="ARBA" id="ARBA00022898"/>
    </source>
</evidence>
<dbReference type="FunFam" id="3.40.50.1100:FF:000001">
    <property type="entry name" value="Tryptophan synthase beta chain"/>
    <property type="match status" value="1"/>
</dbReference>
<keyword evidence="6 12" id="KW-0028">Amino-acid biosynthesis</keyword>
<dbReference type="CDD" id="cd06446">
    <property type="entry name" value="Trp-synth_B"/>
    <property type="match status" value="1"/>
</dbReference>
<dbReference type="InterPro" id="IPR006653">
    <property type="entry name" value="Trp_synth_b_CS"/>
</dbReference>
<comment type="catalytic activity">
    <reaction evidence="11 12">
        <text>(1S,2R)-1-C-(indol-3-yl)glycerol 3-phosphate + L-serine = D-glyceraldehyde 3-phosphate + L-tryptophan + H2O</text>
        <dbReference type="Rhea" id="RHEA:10532"/>
        <dbReference type="ChEBI" id="CHEBI:15377"/>
        <dbReference type="ChEBI" id="CHEBI:33384"/>
        <dbReference type="ChEBI" id="CHEBI:57912"/>
        <dbReference type="ChEBI" id="CHEBI:58866"/>
        <dbReference type="ChEBI" id="CHEBI:59776"/>
        <dbReference type="EC" id="4.2.1.20"/>
    </reaction>
</comment>
<gene>
    <name evidence="12 14" type="primary">trpB</name>
    <name evidence="14" type="ORF">H8S33_12720</name>
</gene>
<dbReference type="InterPro" id="IPR001926">
    <property type="entry name" value="TrpB-like_PALP"/>
</dbReference>
<feature type="modified residue" description="N6-(pyridoxal phosphate)lysine" evidence="12">
    <location>
        <position position="91"/>
    </location>
</feature>
<comment type="cofactor">
    <cofactor evidence="1 12">
        <name>pyridoxal 5'-phosphate</name>
        <dbReference type="ChEBI" id="CHEBI:597326"/>
    </cofactor>
</comment>
<protein>
    <recommendedName>
        <fullName evidence="12">Tryptophan synthase beta chain</fullName>
        <ecNumber evidence="12">4.2.1.20</ecNumber>
    </recommendedName>
</protein>
<proteinExistence type="inferred from homology"/>
<dbReference type="FunFam" id="3.40.50.1100:FF:000004">
    <property type="entry name" value="Tryptophan synthase beta chain"/>
    <property type="match status" value="1"/>
</dbReference>
<accession>A0A923RL01</accession>
<keyword evidence="8 12" id="KW-0663">Pyridoxal phosphate</keyword>
<evidence type="ECO:0000259" key="13">
    <source>
        <dbReference type="Pfam" id="PF00291"/>
    </source>
</evidence>
<sequence>MREQSVVETGFYGEFGGSFIPEDLQKVLDHLALEFEKYKDDPEFQREFRFYLREYVGRENPLTEAKNLTKKLGGAKIYLKREDLNHTGAHKINNVIGQILLAKRMGATRVIAETGAGQHGVATATACAMFDIPCTVYMGKVDTERQALNVFRMELLGANVVPVEKGQGRLKDAVDAALEDLVENYQNTFYLLGSAVGPHPYPSIVKHFQAVISEESKRQILEKEGKLPTAVIACVGGGSNAIGAFAHYLNEPNVRLIGAEPYEAPAMTEGVAAVIHGFKCLTLLDDNGEPKPTYSIAAGLDYPGVGPEHSYLKTTGRAEYVTVTADEALEAFQILSKTEGIIPALESAHAIAHAIRLAPTLTDEDIIIVNLSGRGDKDVNQVFDLLNK</sequence>
<feature type="domain" description="Tryptophan synthase beta chain-like PALP" evidence="13">
    <location>
        <begin position="58"/>
        <end position="373"/>
    </location>
</feature>
<dbReference type="PROSITE" id="PS00168">
    <property type="entry name" value="TRP_SYNTHASE_BETA"/>
    <property type="match status" value="1"/>
</dbReference>
<evidence type="ECO:0000256" key="10">
    <source>
        <dbReference type="ARBA" id="ARBA00023239"/>
    </source>
</evidence>
<dbReference type="Gene3D" id="3.40.50.1100">
    <property type="match status" value="2"/>
</dbReference>
<dbReference type="PIRSF" id="PIRSF001413">
    <property type="entry name" value="Trp_syn_beta"/>
    <property type="match status" value="1"/>
</dbReference>
<dbReference type="NCBIfam" id="TIGR00263">
    <property type="entry name" value="trpB"/>
    <property type="match status" value="1"/>
</dbReference>
<comment type="function">
    <text evidence="2 12">The beta subunit is responsible for the synthesis of L-tryptophan from indole and L-serine.</text>
</comment>
<evidence type="ECO:0000256" key="2">
    <source>
        <dbReference type="ARBA" id="ARBA00002786"/>
    </source>
</evidence>
<evidence type="ECO:0000313" key="14">
    <source>
        <dbReference type="EMBL" id="MBC5637672.1"/>
    </source>
</evidence>
<keyword evidence="7 12" id="KW-0822">Tryptophan biosynthesis</keyword>